<keyword evidence="10" id="KW-1185">Reference proteome</keyword>
<evidence type="ECO:0000256" key="4">
    <source>
        <dbReference type="ARBA" id="ARBA00022723"/>
    </source>
</evidence>
<feature type="domain" description="Heme haloperoxidase family profile" evidence="8">
    <location>
        <begin position="25"/>
        <end position="241"/>
    </location>
</feature>
<dbReference type="InterPro" id="IPR000028">
    <property type="entry name" value="Chloroperoxidase"/>
</dbReference>
<evidence type="ECO:0000256" key="1">
    <source>
        <dbReference type="ARBA" id="ARBA00001970"/>
    </source>
</evidence>
<dbReference type="KEGG" id="cci:CC1G_08086"/>
<dbReference type="AlphaFoldDB" id="A8NVF3"/>
<protein>
    <recommendedName>
        <fullName evidence="8">Heme haloperoxidase family profile domain-containing protein</fullName>
    </recommendedName>
</protein>
<dbReference type="InterPro" id="IPR036851">
    <property type="entry name" value="Chloroperoxidase-like_sf"/>
</dbReference>
<evidence type="ECO:0000256" key="7">
    <source>
        <dbReference type="ARBA" id="ARBA00025795"/>
    </source>
</evidence>
<reference evidence="9 10" key="1">
    <citation type="journal article" date="2010" name="Proc. Natl. Acad. Sci. U.S.A.">
        <title>Insights into evolution of multicellular fungi from the assembled chromosomes of the mushroom Coprinopsis cinerea (Coprinus cinereus).</title>
        <authorList>
            <person name="Stajich J.E."/>
            <person name="Wilke S.K."/>
            <person name="Ahren D."/>
            <person name="Au C.H."/>
            <person name="Birren B.W."/>
            <person name="Borodovsky M."/>
            <person name="Burns C."/>
            <person name="Canback B."/>
            <person name="Casselton L.A."/>
            <person name="Cheng C.K."/>
            <person name="Deng J."/>
            <person name="Dietrich F.S."/>
            <person name="Fargo D.C."/>
            <person name="Farman M.L."/>
            <person name="Gathman A.C."/>
            <person name="Goldberg J."/>
            <person name="Guigo R."/>
            <person name="Hoegger P.J."/>
            <person name="Hooker J.B."/>
            <person name="Huggins A."/>
            <person name="James T.Y."/>
            <person name="Kamada T."/>
            <person name="Kilaru S."/>
            <person name="Kodira C."/>
            <person name="Kues U."/>
            <person name="Kupfer D."/>
            <person name="Kwan H.S."/>
            <person name="Lomsadze A."/>
            <person name="Li W."/>
            <person name="Lilly W.W."/>
            <person name="Ma L.J."/>
            <person name="Mackey A.J."/>
            <person name="Manning G."/>
            <person name="Martin F."/>
            <person name="Muraguchi H."/>
            <person name="Natvig D.O."/>
            <person name="Palmerini H."/>
            <person name="Ramesh M.A."/>
            <person name="Rehmeyer C.J."/>
            <person name="Roe B.A."/>
            <person name="Shenoy N."/>
            <person name="Stanke M."/>
            <person name="Ter-Hovhannisyan V."/>
            <person name="Tunlid A."/>
            <person name="Velagapudi R."/>
            <person name="Vision T.J."/>
            <person name="Zeng Q."/>
            <person name="Zolan M.E."/>
            <person name="Pukkila P.J."/>
        </authorList>
    </citation>
    <scope>NUCLEOTIDE SEQUENCE [LARGE SCALE GENOMIC DNA]</scope>
    <source>
        <strain evidence="10">Okayama-7 / 130 / ATCC MYA-4618 / FGSC 9003</strain>
    </source>
</reference>
<dbReference type="VEuPathDB" id="FungiDB:CC1G_08086"/>
<dbReference type="RefSeq" id="XP_001836701.1">
    <property type="nucleotide sequence ID" value="XM_001836649.1"/>
</dbReference>
<evidence type="ECO:0000313" key="10">
    <source>
        <dbReference type="Proteomes" id="UP000001861"/>
    </source>
</evidence>
<dbReference type="Pfam" id="PF01328">
    <property type="entry name" value="Peroxidase_2"/>
    <property type="match status" value="1"/>
</dbReference>
<evidence type="ECO:0000256" key="6">
    <source>
        <dbReference type="ARBA" id="ARBA00023004"/>
    </source>
</evidence>
<dbReference type="SUPFAM" id="SSF47571">
    <property type="entry name" value="Cloroperoxidase"/>
    <property type="match status" value="1"/>
</dbReference>
<dbReference type="GO" id="GO:0046872">
    <property type="term" value="F:metal ion binding"/>
    <property type="evidence" value="ECO:0007669"/>
    <property type="project" value="UniProtKB-KW"/>
</dbReference>
<dbReference type="InParanoid" id="A8NVF3"/>
<dbReference type="eggNOG" id="ENOG502QTVQ">
    <property type="taxonomic scope" value="Eukaryota"/>
</dbReference>
<organism evidence="9 10">
    <name type="scientific">Coprinopsis cinerea (strain Okayama-7 / 130 / ATCC MYA-4618 / FGSC 9003)</name>
    <name type="common">Inky cap fungus</name>
    <name type="synonym">Hormographiella aspergillata</name>
    <dbReference type="NCBI Taxonomy" id="240176"/>
    <lineage>
        <taxon>Eukaryota</taxon>
        <taxon>Fungi</taxon>
        <taxon>Dikarya</taxon>
        <taxon>Basidiomycota</taxon>
        <taxon>Agaricomycotina</taxon>
        <taxon>Agaricomycetes</taxon>
        <taxon>Agaricomycetidae</taxon>
        <taxon>Agaricales</taxon>
        <taxon>Agaricineae</taxon>
        <taxon>Psathyrellaceae</taxon>
        <taxon>Coprinopsis</taxon>
    </lineage>
</organism>
<proteinExistence type="inferred from homology"/>
<evidence type="ECO:0000256" key="5">
    <source>
        <dbReference type="ARBA" id="ARBA00023002"/>
    </source>
</evidence>
<keyword evidence="3" id="KW-0349">Heme</keyword>
<gene>
    <name evidence="9" type="ORF">CC1G_08086</name>
</gene>
<evidence type="ECO:0000259" key="8">
    <source>
        <dbReference type="PROSITE" id="PS51405"/>
    </source>
</evidence>
<sequence>MGNLVWPNRKPGSVTPAGCPGAGGKWPEFVPPKEGDSRCSCPALNAMANHGILPHDGKNIKFSEMGDKIRETYNFAPSFCLFVPNYAATMLGKDFNKDTFDLQELDLHNGIEHDASLTREDAALVPDQSKPHIPFIRELLDSATGTDAEGRKVLTIEDLSKYSAKRRVDARETNPEYTLSKVHRTFGSAKNGSLDGWESRILEEFGLTIITFNVKTVNKVERGIDEEKYIAEKKATAAAAAQGNAEGESSGVA</sequence>
<dbReference type="PROSITE" id="PS51405">
    <property type="entry name" value="HEME_HALOPEROXIDASE"/>
    <property type="match status" value="1"/>
</dbReference>
<keyword evidence="2" id="KW-0575">Peroxidase</keyword>
<accession>A8NVF3</accession>
<dbReference type="PANTHER" id="PTHR33577">
    <property type="entry name" value="STERIGMATOCYSTIN BIOSYNTHESIS PEROXIDASE STCC-RELATED"/>
    <property type="match status" value="1"/>
</dbReference>
<keyword evidence="6" id="KW-0408">Iron</keyword>
<comment type="cofactor">
    <cofactor evidence="1">
        <name>heme b</name>
        <dbReference type="ChEBI" id="CHEBI:60344"/>
    </cofactor>
</comment>
<evidence type="ECO:0000256" key="2">
    <source>
        <dbReference type="ARBA" id="ARBA00022559"/>
    </source>
</evidence>
<comment type="similarity">
    <text evidence="7">Belongs to the chloroperoxidase family.</text>
</comment>
<dbReference type="GO" id="GO:0004601">
    <property type="term" value="F:peroxidase activity"/>
    <property type="evidence" value="ECO:0007669"/>
    <property type="project" value="UniProtKB-KW"/>
</dbReference>
<evidence type="ECO:0000256" key="3">
    <source>
        <dbReference type="ARBA" id="ARBA00022617"/>
    </source>
</evidence>
<dbReference type="Gene3D" id="1.10.489.10">
    <property type="entry name" value="Chloroperoxidase-like"/>
    <property type="match status" value="1"/>
</dbReference>
<keyword evidence="5" id="KW-0560">Oxidoreductase</keyword>
<dbReference type="Proteomes" id="UP000001861">
    <property type="component" value="Unassembled WGS sequence"/>
</dbReference>
<evidence type="ECO:0000313" key="9">
    <source>
        <dbReference type="EMBL" id="EAU85113.1"/>
    </source>
</evidence>
<name>A8NVF3_COPC7</name>
<dbReference type="OMA" id="INATCAL"/>
<dbReference type="PANTHER" id="PTHR33577:SF18">
    <property type="entry name" value="HEME HALOPEROXIDASE FAMILY PROFILE DOMAIN-CONTAINING PROTEIN"/>
    <property type="match status" value="1"/>
</dbReference>
<keyword evidence="4" id="KW-0479">Metal-binding</keyword>
<dbReference type="OrthoDB" id="407298at2759"/>
<dbReference type="EMBL" id="AACS02000004">
    <property type="protein sequence ID" value="EAU85113.1"/>
    <property type="molecule type" value="Genomic_DNA"/>
</dbReference>
<dbReference type="GeneID" id="6013252"/>
<comment type="caution">
    <text evidence="9">The sequence shown here is derived from an EMBL/GenBank/DDBJ whole genome shotgun (WGS) entry which is preliminary data.</text>
</comment>